<keyword evidence="1" id="KW-0812">Transmembrane</keyword>
<dbReference type="AlphaFoldDB" id="A0A2S7T4D2"/>
<proteinExistence type="predicted"/>
<protein>
    <recommendedName>
        <fullName evidence="4">DUF4199 domain-containing protein</fullName>
    </recommendedName>
</protein>
<reference evidence="3" key="1">
    <citation type="submission" date="2016-11" db="EMBL/GenBank/DDBJ databases">
        <title>Trade-off between light-utilization and light-protection in marine flavobacteria.</title>
        <authorList>
            <person name="Kumagai Y."/>
            <person name="Yoshizawa S."/>
            <person name="Kogure K."/>
        </authorList>
    </citation>
    <scope>NUCLEOTIDE SEQUENCE [LARGE SCALE GENOMIC DNA]</scope>
    <source>
        <strain evidence="3">SG-18</strain>
    </source>
</reference>
<feature type="transmembrane region" description="Helical" evidence="1">
    <location>
        <begin position="40"/>
        <end position="60"/>
    </location>
</feature>
<sequence>MEQPKTSKYAFQYGLFLGLVSIGFNFMLYTQELHYEQSAVNNIVGFGLLFIFILLGILAFKKANNGFVSLGQALKTGVGVAIVSALLGGIYGFIFANYIEPEFFDKVMEIARETAIANNPEINREQLDQGIAFQKKLMPFFPLIGIVVSAIVALIFSLIIGLVVRKTEA</sequence>
<feature type="transmembrane region" description="Helical" evidence="1">
    <location>
        <begin position="140"/>
        <end position="164"/>
    </location>
</feature>
<feature type="transmembrane region" description="Helical" evidence="1">
    <location>
        <begin position="9"/>
        <end position="28"/>
    </location>
</feature>
<gene>
    <name evidence="2" type="ORF">BST99_02715</name>
</gene>
<dbReference type="RefSeq" id="WP_105000432.1">
    <property type="nucleotide sequence ID" value="NZ_MQVX01000001.1"/>
</dbReference>
<dbReference type="OrthoDB" id="1122768at2"/>
<evidence type="ECO:0008006" key="4">
    <source>
        <dbReference type="Google" id="ProtNLM"/>
    </source>
</evidence>
<dbReference type="Pfam" id="PF13858">
    <property type="entry name" value="DUF4199"/>
    <property type="match status" value="1"/>
</dbReference>
<evidence type="ECO:0000313" key="3">
    <source>
        <dbReference type="Proteomes" id="UP000239366"/>
    </source>
</evidence>
<keyword evidence="1" id="KW-0472">Membrane</keyword>
<dbReference type="Proteomes" id="UP000239366">
    <property type="component" value="Unassembled WGS sequence"/>
</dbReference>
<accession>A0A2S7T4D2</accession>
<keyword evidence="3" id="KW-1185">Reference proteome</keyword>
<evidence type="ECO:0000313" key="2">
    <source>
        <dbReference type="EMBL" id="PQJ14792.1"/>
    </source>
</evidence>
<name>A0A2S7T4D2_9FLAO</name>
<feature type="transmembrane region" description="Helical" evidence="1">
    <location>
        <begin position="80"/>
        <end position="99"/>
    </location>
</feature>
<dbReference type="InterPro" id="IPR025250">
    <property type="entry name" value="DUF4199"/>
</dbReference>
<evidence type="ECO:0000256" key="1">
    <source>
        <dbReference type="SAM" id="Phobius"/>
    </source>
</evidence>
<comment type="caution">
    <text evidence="2">The sequence shown here is derived from an EMBL/GenBank/DDBJ whole genome shotgun (WGS) entry which is preliminary data.</text>
</comment>
<organism evidence="2 3">
    <name type="scientific">Aureicoccus marinus</name>
    <dbReference type="NCBI Taxonomy" id="754435"/>
    <lineage>
        <taxon>Bacteria</taxon>
        <taxon>Pseudomonadati</taxon>
        <taxon>Bacteroidota</taxon>
        <taxon>Flavobacteriia</taxon>
        <taxon>Flavobacteriales</taxon>
        <taxon>Flavobacteriaceae</taxon>
        <taxon>Aureicoccus</taxon>
    </lineage>
</organism>
<keyword evidence="1" id="KW-1133">Transmembrane helix</keyword>
<dbReference type="EMBL" id="MQVX01000001">
    <property type="protein sequence ID" value="PQJ14792.1"/>
    <property type="molecule type" value="Genomic_DNA"/>
</dbReference>